<proteinExistence type="predicted"/>
<evidence type="ECO:0000313" key="1">
    <source>
        <dbReference type="EnsemblMetazoa" id="AALB010861-PA"/>
    </source>
</evidence>
<reference evidence="1" key="2">
    <citation type="submission" date="2022-08" db="UniProtKB">
        <authorList>
            <consortium name="EnsemblMetazoa"/>
        </authorList>
    </citation>
    <scope>IDENTIFICATION</scope>
    <source>
        <strain evidence="1">STECLA/ALBI9_A</strain>
    </source>
</reference>
<dbReference type="VEuPathDB" id="VectorBase:AALB010861"/>
<reference evidence="1 2" key="1">
    <citation type="journal article" date="2017" name="G3 (Bethesda)">
        <title>The Physical Genome Mapping of Anopheles albimanus Corrected Scaffold Misassemblies and Identified Interarm Rearrangements in Genus Anopheles.</title>
        <authorList>
            <person name="Artemov G.N."/>
            <person name="Peery A.N."/>
            <person name="Jiang X."/>
            <person name="Tu Z."/>
            <person name="Stegniy V.N."/>
            <person name="Sharakhova M.V."/>
            <person name="Sharakhov I.V."/>
        </authorList>
    </citation>
    <scope>NUCLEOTIDE SEQUENCE [LARGE SCALE GENOMIC DNA]</scope>
    <source>
        <strain evidence="1 2">ALBI9_A</strain>
    </source>
</reference>
<name>A0A182FWC5_ANOAL</name>
<evidence type="ECO:0000313" key="2">
    <source>
        <dbReference type="Proteomes" id="UP000069272"/>
    </source>
</evidence>
<protein>
    <submittedName>
        <fullName evidence="1">Uncharacterized protein</fullName>
    </submittedName>
</protein>
<dbReference type="EnsemblMetazoa" id="AALB010861-RA">
    <property type="protein sequence ID" value="AALB010861-PA"/>
    <property type="gene ID" value="AALB010861"/>
</dbReference>
<dbReference type="Proteomes" id="UP000069272">
    <property type="component" value="Chromosome 3R"/>
</dbReference>
<dbReference type="AlphaFoldDB" id="A0A182FWC5"/>
<organism evidence="1 2">
    <name type="scientific">Anopheles albimanus</name>
    <name type="common">New world malaria mosquito</name>
    <dbReference type="NCBI Taxonomy" id="7167"/>
    <lineage>
        <taxon>Eukaryota</taxon>
        <taxon>Metazoa</taxon>
        <taxon>Ecdysozoa</taxon>
        <taxon>Arthropoda</taxon>
        <taxon>Hexapoda</taxon>
        <taxon>Insecta</taxon>
        <taxon>Pterygota</taxon>
        <taxon>Neoptera</taxon>
        <taxon>Endopterygota</taxon>
        <taxon>Diptera</taxon>
        <taxon>Nematocera</taxon>
        <taxon>Culicoidea</taxon>
        <taxon>Culicidae</taxon>
        <taxon>Anophelinae</taxon>
        <taxon>Anopheles</taxon>
    </lineage>
</organism>
<sequence length="86" mass="9823">MVKPQKLTEEPERGCCLRCCCGVIEPILCSCYKSLVEMVVKLFMFVFFLFAVYVILVYLFSGFKFKSSTQEETQSNGLLKIIASVF</sequence>
<accession>A0A182FWC5</accession>
<keyword evidence="2" id="KW-1185">Reference proteome</keyword>